<evidence type="ECO:0000313" key="2">
    <source>
        <dbReference type="Proteomes" id="UP000198519"/>
    </source>
</evidence>
<dbReference type="AlphaFoldDB" id="A0A1I4Q4G7"/>
<evidence type="ECO:0000313" key="1">
    <source>
        <dbReference type="EMBL" id="SFM34969.1"/>
    </source>
</evidence>
<gene>
    <name evidence="1" type="ORF">SAMN04487963_2177</name>
</gene>
<accession>A0A1I4Q4G7</accession>
<dbReference type="RefSeq" id="WP_092022416.1">
    <property type="nucleotide sequence ID" value="NZ_FOUE01000003.1"/>
</dbReference>
<keyword evidence="2" id="KW-1185">Reference proteome</keyword>
<organism evidence="1 2">
    <name type="scientific">Marinobacter zhejiangensis</name>
    <dbReference type="NCBI Taxonomy" id="488535"/>
    <lineage>
        <taxon>Bacteria</taxon>
        <taxon>Pseudomonadati</taxon>
        <taxon>Pseudomonadota</taxon>
        <taxon>Gammaproteobacteria</taxon>
        <taxon>Pseudomonadales</taxon>
        <taxon>Marinobacteraceae</taxon>
        <taxon>Marinobacter</taxon>
    </lineage>
</organism>
<dbReference type="EMBL" id="FOUE01000003">
    <property type="protein sequence ID" value="SFM34969.1"/>
    <property type="molecule type" value="Genomic_DNA"/>
</dbReference>
<proteinExistence type="predicted"/>
<reference evidence="2" key="1">
    <citation type="submission" date="2016-10" db="EMBL/GenBank/DDBJ databases">
        <authorList>
            <person name="Varghese N."/>
            <person name="Submissions S."/>
        </authorList>
    </citation>
    <scope>NUCLEOTIDE SEQUENCE [LARGE SCALE GENOMIC DNA]</scope>
    <source>
        <strain evidence="2">CGMCC 1.7061</strain>
    </source>
</reference>
<protein>
    <submittedName>
        <fullName evidence="1">Uncharacterized protein</fullName>
    </submittedName>
</protein>
<dbReference type="Proteomes" id="UP000198519">
    <property type="component" value="Unassembled WGS sequence"/>
</dbReference>
<name>A0A1I4Q4G7_9GAMM</name>
<sequence>METVYREIDPNSKVVAINERNGYPSEQEQQLRKQLRRLMLERDLAIVEKERAVSELVALKSLIGSLRARVSLTSS</sequence>